<feature type="transmembrane region" description="Helical" evidence="14">
    <location>
        <begin position="69"/>
        <end position="87"/>
    </location>
</feature>
<feature type="domain" description="Cation-transporting P-type ATPase C-terminal" evidence="16">
    <location>
        <begin position="730"/>
        <end position="896"/>
    </location>
</feature>
<keyword evidence="6 14" id="KW-0547">Nucleotide-binding</keyword>
<evidence type="ECO:0000256" key="4">
    <source>
        <dbReference type="ARBA" id="ARBA00022692"/>
    </source>
</evidence>
<feature type="transmembrane region" description="Helical" evidence="14">
    <location>
        <begin position="734"/>
        <end position="753"/>
    </location>
</feature>
<keyword evidence="2 14" id="KW-0813">Transport</keyword>
<dbReference type="SFLD" id="SFLDF00027">
    <property type="entry name" value="p-type_atpase"/>
    <property type="match status" value="1"/>
</dbReference>
<dbReference type="Gene3D" id="1.20.1110.10">
    <property type="entry name" value="Calcium-transporting ATPase, transmembrane domain"/>
    <property type="match status" value="1"/>
</dbReference>
<evidence type="ECO:0000256" key="9">
    <source>
        <dbReference type="ARBA" id="ARBA00022842"/>
    </source>
</evidence>
<sequence>MEDCNLQSLHKLGNSSEIAQLLDSDSKTGIKSKDSISSRISKYGSNFLPDIPVRSFWAMLKEALLDQTILILIGCAIFSLVFEVIFANDEDKSTAWIDCAAILMAVVIVSLVQAISNRNQEIQFAAVNHIKSIFQVTVIRCGEYEKISNIDLVVGDLVCLEPGDKIPADGVVVSSDNLKIDQSVASGESETVLKDIENDPFLIGGTHVVEGRGTFLVLCVGPYSNSGRIFELLESEQKMTPLQEKLENLASSIGFFGMLAAAVTFIALTIGWIIDQIRNGFELKSCKLLLTFLIDALTIIVVAVPEGLPLAVTISLAYSMRQMMSDNNFVRKLSACETMGSATVICTDKTGTLTMNQMNAERVIIYDDNILDLEAKQIKGKCSSQFIQKLVDSISCNTIAVLSSKSGEIGSQTETALLRLVNNSLDSSYDEIRSRHEIVKDYQFDRIRKRMTTIVKSRNPQEQKLVQYTKGAPEELLALCTRFIDSKGQLHEINDDIRDKITDTITDHCKQAYRVISLCMKTENVNLNNEEVENDLTFICCVSIRDSLRPSTKASIADCQKAGIKVVMITGDNLVTAQAIANDCGISSNEVNEKTVFLGSELRSMNEEELSEAVSNACVVARATPLDKFMIVEALQNRGEIVAVTGDGTNDAAALRKADVGLSMGKCGTELAKEASDIVVLDDDFQSIVKAVLWGRCIFNNVRRFLQFQLTANVSTLLISVLSSLILNDTPFKAVQLLWVNLIMDSLGALALATGRPHPNLLNRHPQKRKSPLISSFMIMNIVSQALFQIIIAACLLVFHNGIEAKSVHHYTLIFNVFVYCQMFNLINARVVEYGDSFITGIMDNVIFMGIMIGIGVVEFILVQFGEQFFCCVPLTMKEQLFSLIIASLCIPFGIFMRKVNNNPITRVIEYCQKFLDSKIHLKSE</sequence>
<evidence type="ECO:0000256" key="5">
    <source>
        <dbReference type="ARBA" id="ARBA00022723"/>
    </source>
</evidence>
<dbReference type="Pfam" id="PF00122">
    <property type="entry name" value="E1-E2_ATPase"/>
    <property type="match status" value="1"/>
</dbReference>
<evidence type="ECO:0000313" key="19">
    <source>
        <dbReference type="Proteomes" id="UP001470230"/>
    </source>
</evidence>
<dbReference type="PRINTS" id="PR00120">
    <property type="entry name" value="HATPASE"/>
</dbReference>
<dbReference type="InterPro" id="IPR023214">
    <property type="entry name" value="HAD_sf"/>
</dbReference>
<feature type="transmembrane region" description="Helical" evidence="14">
    <location>
        <begin position="710"/>
        <end position="728"/>
    </location>
</feature>
<evidence type="ECO:0000256" key="8">
    <source>
        <dbReference type="ARBA" id="ARBA00022840"/>
    </source>
</evidence>
<dbReference type="PANTHER" id="PTHR24093">
    <property type="entry name" value="CATION TRANSPORTING ATPASE"/>
    <property type="match status" value="1"/>
</dbReference>
<dbReference type="SUPFAM" id="SSF81653">
    <property type="entry name" value="Calcium ATPase, transduction domain A"/>
    <property type="match status" value="1"/>
</dbReference>
<feature type="domain" description="Cation-transporting P-type ATPase N-terminal" evidence="17">
    <location>
        <begin position="14"/>
        <end position="79"/>
    </location>
</feature>
<dbReference type="Gene3D" id="2.70.150.10">
    <property type="entry name" value="Calcium-transporting ATPase, cytoplasmic transduction domain A"/>
    <property type="match status" value="1"/>
</dbReference>
<dbReference type="SUPFAM" id="SSF81660">
    <property type="entry name" value="Metal cation-transporting ATPase, ATP-binding domain N"/>
    <property type="match status" value="1"/>
</dbReference>
<feature type="transmembrane region" description="Helical" evidence="14">
    <location>
        <begin position="773"/>
        <end position="799"/>
    </location>
</feature>
<name>A0ABR2L1R0_9EUKA</name>
<evidence type="ECO:0000256" key="12">
    <source>
        <dbReference type="ARBA" id="ARBA00023065"/>
    </source>
</evidence>
<protein>
    <recommendedName>
        <fullName evidence="14">Calcium-transporting ATPase</fullName>
        <ecNumber evidence="14">7.2.2.10</ecNumber>
    </recommendedName>
</protein>
<dbReference type="InterPro" id="IPR004014">
    <property type="entry name" value="ATPase_P-typ_cation-transptr_N"/>
</dbReference>
<feature type="transmembrane region" description="Helical" evidence="14">
    <location>
        <begin position="93"/>
        <end position="112"/>
    </location>
</feature>
<comment type="caution">
    <text evidence="18">The sequence shown here is derived from an EMBL/GenBank/DDBJ whole genome shotgun (WGS) entry which is preliminary data.</text>
</comment>
<dbReference type="NCBIfam" id="TIGR01494">
    <property type="entry name" value="ATPase_P-type"/>
    <property type="match status" value="2"/>
</dbReference>
<evidence type="ECO:0000256" key="13">
    <source>
        <dbReference type="ARBA" id="ARBA00023136"/>
    </source>
</evidence>
<dbReference type="InterPro" id="IPR044492">
    <property type="entry name" value="P_typ_ATPase_HD_dom"/>
</dbReference>
<dbReference type="Pfam" id="PF00689">
    <property type="entry name" value="Cation_ATPase_C"/>
    <property type="match status" value="1"/>
</dbReference>
<keyword evidence="19" id="KW-1185">Reference proteome</keyword>
<keyword evidence="10" id="KW-1278">Translocase</keyword>
<keyword evidence="13 14" id="KW-0472">Membrane</keyword>
<evidence type="ECO:0000256" key="11">
    <source>
        <dbReference type="ARBA" id="ARBA00022989"/>
    </source>
</evidence>
<dbReference type="InterPro" id="IPR059000">
    <property type="entry name" value="ATPase_P-type_domA"/>
</dbReference>
<dbReference type="Pfam" id="PF00690">
    <property type="entry name" value="Cation_ATPase_N"/>
    <property type="match status" value="1"/>
</dbReference>
<dbReference type="InterPro" id="IPR018303">
    <property type="entry name" value="ATPase_P-typ_P_site"/>
</dbReference>
<comment type="function">
    <text evidence="14">Catalyzes the hydrolysis of ATP coupled with the transport of calcium.</text>
</comment>
<gene>
    <name evidence="18" type="ORF">M9Y10_015233</name>
</gene>
<evidence type="ECO:0000256" key="3">
    <source>
        <dbReference type="ARBA" id="ARBA00022568"/>
    </source>
</evidence>
<proteinExistence type="inferred from homology"/>
<dbReference type="Proteomes" id="UP001470230">
    <property type="component" value="Unassembled WGS sequence"/>
</dbReference>
<evidence type="ECO:0000256" key="10">
    <source>
        <dbReference type="ARBA" id="ARBA00022967"/>
    </source>
</evidence>
<evidence type="ECO:0000256" key="6">
    <source>
        <dbReference type="ARBA" id="ARBA00022741"/>
    </source>
</evidence>
<evidence type="ECO:0000259" key="17">
    <source>
        <dbReference type="Pfam" id="PF00690"/>
    </source>
</evidence>
<feature type="transmembrane region" description="Helical" evidence="14">
    <location>
        <begin position="841"/>
        <end position="861"/>
    </location>
</feature>
<dbReference type="SFLD" id="SFLDG00002">
    <property type="entry name" value="C1.7:_P-type_atpase_like"/>
    <property type="match status" value="1"/>
</dbReference>
<keyword evidence="3 14" id="KW-0109">Calcium transport</keyword>
<comment type="catalytic activity">
    <reaction evidence="14">
        <text>Ca(2+)(in) + ATP + H2O = Ca(2+)(out) + ADP + phosphate + H(+)</text>
        <dbReference type="Rhea" id="RHEA:18105"/>
        <dbReference type="ChEBI" id="CHEBI:15377"/>
        <dbReference type="ChEBI" id="CHEBI:15378"/>
        <dbReference type="ChEBI" id="CHEBI:29108"/>
        <dbReference type="ChEBI" id="CHEBI:30616"/>
        <dbReference type="ChEBI" id="CHEBI:43474"/>
        <dbReference type="ChEBI" id="CHEBI:456216"/>
        <dbReference type="EC" id="7.2.2.10"/>
    </reaction>
</comment>
<dbReference type="PANTHER" id="PTHR24093:SF369">
    <property type="entry name" value="CALCIUM-TRANSPORTING ATPASE"/>
    <property type="match status" value="1"/>
</dbReference>
<keyword evidence="9" id="KW-0460">Magnesium</keyword>
<feature type="domain" description="P-type ATPase A" evidence="15">
    <location>
        <begin position="135"/>
        <end position="234"/>
    </location>
</feature>
<accession>A0ABR2L1R0</accession>
<dbReference type="EMBL" id="JAPFFF010000002">
    <property type="protein sequence ID" value="KAK8897293.1"/>
    <property type="molecule type" value="Genomic_DNA"/>
</dbReference>
<reference evidence="18 19" key="1">
    <citation type="submission" date="2024-04" db="EMBL/GenBank/DDBJ databases">
        <title>Tritrichomonas musculus Genome.</title>
        <authorList>
            <person name="Alves-Ferreira E."/>
            <person name="Grigg M."/>
            <person name="Lorenzi H."/>
            <person name="Galac M."/>
        </authorList>
    </citation>
    <scope>NUCLEOTIDE SEQUENCE [LARGE SCALE GENOMIC DNA]</scope>
    <source>
        <strain evidence="18 19">EAF2021</strain>
    </source>
</reference>
<keyword evidence="11 14" id="KW-1133">Transmembrane helix</keyword>
<dbReference type="NCBIfam" id="TIGR01517">
    <property type="entry name" value="ATPase-IIB_Ca"/>
    <property type="match status" value="1"/>
</dbReference>
<keyword evidence="4 14" id="KW-0812">Transmembrane</keyword>
<feature type="transmembrane region" description="Helical" evidence="14">
    <location>
        <begin position="294"/>
        <end position="318"/>
    </location>
</feature>
<feature type="transmembrane region" description="Helical" evidence="14">
    <location>
        <begin position="881"/>
        <end position="897"/>
    </location>
</feature>
<dbReference type="Gene3D" id="3.40.1110.10">
    <property type="entry name" value="Calcium-transporting ATPase, cytoplasmic domain N"/>
    <property type="match status" value="1"/>
</dbReference>
<evidence type="ECO:0000259" key="15">
    <source>
        <dbReference type="Pfam" id="PF00122"/>
    </source>
</evidence>
<dbReference type="PROSITE" id="PS00154">
    <property type="entry name" value="ATPASE_E1_E2"/>
    <property type="match status" value="1"/>
</dbReference>
<dbReference type="InterPro" id="IPR006408">
    <property type="entry name" value="P-type_ATPase_IIB"/>
</dbReference>
<dbReference type="InterPro" id="IPR006068">
    <property type="entry name" value="ATPase_P-typ_cation-transptr_C"/>
</dbReference>
<dbReference type="SUPFAM" id="SSF81665">
    <property type="entry name" value="Calcium ATPase, transmembrane domain M"/>
    <property type="match status" value="1"/>
</dbReference>
<keyword evidence="7 14" id="KW-0106">Calcium</keyword>
<dbReference type="PRINTS" id="PR00119">
    <property type="entry name" value="CATATPASE"/>
</dbReference>
<dbReference type="SUPFAM" id="SSF56784">
    <property type="entry name" value="HAD-like"/>
    <property type="match status" value="1"/>
</dbReference>
<dbReference type="InterPro" id="IPR036412">
    <property type="entry name" value="HAD-like_sf"/>
</dbReference>
<feature type="transmembrane region" description="Helical" evidence="14">
    <location>
        <begin position="253"/>
        <end position="274"/>
    </location>
</feature>
<dbReference type="InterPro" id="IPR008250">
    <property type="entry name" value="ATPase_P-typ_transduc_dom_A_sf"/>
</dbReference>
<evidence type="ECO:0000256" key="2">
    <source>
        <dbReference type="ARBA" id="ARBA00022448"/>
    </source>
</evidence>
<organism evidence="18 19">
    <name type="scientific">Tritrichomonas musculus</name>
    <dbReference type="NCBI Taxonomy" id="1915356"/>
    <lineage>
        <taxon>Eukaryota</taxon>
        <taxon>Metamonada</taxon>
        <taxon>Parabasalia</taxon>
        <taxon>Tritrichomonadida</taxon>
        <taxon>Tritrichomonadidae</taxon>
        <taxon>Tritrichomonas</taxon>
    </lineage>
</organism>
<dbReference type="EC" id="7.2.2.10" evidence="14"/>
<keyword evidence="8 14" id="KW-0067">ATP-binding</keyword>
<dbReference type="InterPro" id="IPR001757">
    <property type="entry name" value="P_typ_ATPase"/>
</dbReference>
<evidence type="ECO:0000256" key="1">
    <source>
        <dbReference type="ARBA" id="ARBA00004127"/>
    </source>
</evidence>
<dbReference type="InterPro" id="IPR023299">
    <property type="entry name" value="ATPase_P-typ_cyto_dom_N"/>
</dbReference>
<keyword evidence="12 14" id="KW-0406">Ion transport</keyword>
<dbReference type="SFLD" id="SFLDS00003">
    <property type="entry name" value="Haloacid_Dehalogenase"/>
    <property type="match status" value="1"/>
</dbReference>
<dbReference type="InterPro" id="IPR023298">
    <property type="entry name" value="ATPase_P-typ_TM_dom_sf"/>
</dbReference>
<feature type="transmembrane region" description="Helical" evidence="14">
    <location>
        <begin position="811"/>
        <end position="829"/>
    </location>
</feature>
<evidence type="ECO:0000256" key="7">
    <source>
        <dbReference type="ARBA" id="ARBA00022837"/>
    </source>
</evidence>
<evidence type="ECO:0000256" key="14">
    <source>
        <dbReference type="RuleBase" id="RU361146"/>
    </source>
</evidence>
<evidence type="ECO:0000313" key="18">
    <source>
        <dbReference type="EMBL" id="KAK8897293.1"/>
    </source>
</evidence>
<comment type="similarity">
    <text evidence="14">Belongs to the cation transport ATPase (P-type) (TC 3.A.3) family.</text>
</comment>
<keyword evidence="5" id="KW-0479">Metal-binding</keyword>
<evidence type="ECO:0000259" key="16">
    <source>
        <dbReference type="Pfam" id="PF00689"/>
    </source>
</evidence>
<dbReference type="Pfam" id="PF13246">
    <property type="entry name" value="Cation_ATPase"/>
    <property type="match status" value="1"/>
</dbReference>
<comment type="subcellular location">
    <subcellularLocation>
        <location evidence="1">Endomembrane system</location>
        <topology evidence="1">Multi-pass membrane protein</topology>
    </subcellularLocation>
    <subcellularLocation>
        <location evidence="14">Membrane</location>
        <topology evidence="14">Multi-pass membrane protein</topology>
    </subcellularLocation>
</comment>
<dbReference type="Gene3D" id="3.40.50.1000">
    <property type="entry name" value="HAD superfamily/HAD-like"/>
    <property type="match status" value="1"/>
</dbReference>